<dbReference type="EMBL" id="CAADEW010000002">
    <property type="protein sequence ID" value="VFJ42726.1"/>
    <property type="molecule type" value="Genomic_DNA"/>
</dbReference>
<proteinExistence type="predicted"/>
<name>A0A450RU59_9GAMM</name>
<protein>
    <submittedName>
        <fullName evidence="1">Uncharacterized protein</fullName>
    </submittedName>
</protein>
<reference evidence="1" key="1">
    <citation type="submission" date="2019-02" db="EMBL/GenBank/DDBJ databases">
        <authorList>
            <person name="Gruber-Vodicka R. H."/>
            <person name="Seah K. B. B."/>
        </authorList>
    </citation>
    <scope>NUCLEOTIDE SEQUENCE</scope>
    <source>
        <strain evidence="1">BECK_BZ15</strain>
    </source>
</reference>
<sequence>MNVIDVFEIPGKEVVNARSRRSGDMKRVFFTVCGNSALVYERGGQGLGFRRNEDVGNILNDRKATFGSPNITPGDFLFYKNGYENALARLRLRL</sequence>
<gene>
    <name evidence="1" type="ORF">BECKFW1821A_GA0114235_100261</name>
</gene>
<organism evidence="1">
    <name type="scientific">Candidatus Kentrum sp. FW</name>
    <dbReference type="NCBI Taxonomy" id="2126338"/>
    <lineage>
        <taxon>Bacteria</taxon>
        <taxon>Pseudomonadati</taxon>
        <taxon>Pseudomonadota</taxon>
        <taxon>Gammaproteobacteria</taxon>
        <taxon>Candidatus Kentrum</taxon>
    </lineage>
</organism>
<accession>A0A450RU59</accession>
<evidence type="ECO:0000313" key="1">
    <source>
        <dbReference type="EMBL" id="VFJ42726.1"/>
    </source>
</evidence>
<dbReference type="AlphaFoldDB" id="A0A450RU59"/>